<feature type="region of interest" description="Disordered" evidence="1">
    <location>
        <begin position="141"/>
        <end position="164"/>
    </location>
</feature>
<dbReference type="Proteomes" id="UP000183144">
    <property type="component" value="Unassembled WGS sequence"/>
</dbReference>
<sequence length="164" mass="18560">MPQTTIQDNFEKPSSAKAPAGKQATSISRSTPPPGRMQSSGLDWLEQGFGQRRAGDGAAKKSKEAQEEKNQQDQLIKLKELDNRRSKQMYEEIQQAIMMIRRKKKLEPEKYVTAAAGYDPLQHRDPETFWQKVKKKQEEAKKKLLPWTSKQGMGTGEITRGVSG</sequence>
<dbReference type="STRING" id="1805034.AUJ59_04460"/>
<feature type="region of interest" description="Disordered" evidence="1">
    <location>
        <begin position="1"/>
        <end position="81"/>
    </location>
</feature>
<evidence type="ECO:0000256" key="1">
    <source>
        <dbReference type="SAM" id="MobiDB-lite"/>
    </source>
</evidence>
<accession>A0A1J4RL40</accession>
<dbReference type="EMBL" id="MNUI01000083">
    <property type="protein sequence ID" value="OIN88147.1"/>
    <property type="molecule type" value="Genomic_DNA"/>
</dbReference>
<dbReference type="AlphaFoldDB" id="A0A1J4RL40"/>
<evidence type="ECO:0000313" key="3">
    <source>
        <dbReference type="Proteomes" id="UP000183144"/>
    </source>
</evidence>
<proteinExistence type="predicted"/>
<organism evidence="2 3">
    <name type="scientific">Candidatus Beckwithbacteria bacterium CG1_02_47_37</name>
    <dbReference type="NCBI Taxonomy" id="1805034"/>
    <lineage>
        <taxon>Bacteria</taxon>
        <taxon>Candidatus Beckwithiibacteriota</taxon>
    </lineage>
</organism>
<gene>
    <name evidence="2" type="ORF">AUJ59_04460</name>
</gene>
<reference evidence="2 3" key="1">
    <citation type="journal article" date="2016" name="Environ. Microbiol.">
        <title>Genomic resolution of a cold subsurface aquifer community provides metabolic insights for novel microbes adapted to high CO concentrations.</title>
        <authorList>
            <person name="Probst A.J."/>
            <person name="Castelle C.J."/>
            <person name="Singh A."/>
            <person name="Brown C.T."/>
            <person name="Anantharaman K."/>
            <person name="Sharon I."/>
            <person name="Hug L.A."/>
            <person name="Burstein D."/>
            <person name="Emerson J.B."/>
            <person name="Thomas B.C."/>
            <person name="Banfield J.F."/>
        </authorList>
    </citation>
    <scope>NUCLEOTIDE SEQUENCE [LARGE SCALE GENOMIC DNA]</scope>
    <source>
        <strain evidence="2">CG1_02_47_37</strain>
    </source>
</reference>
<name>A0A1J4RL40_9BACT</name>
<protein>
    <submittedName>
        <fullName evidence="2">Uncharacterized protein</fullName>
    </submittedName>
</protein>
<comment type="caution">
    <text evidence="2">The sequence shown here is derived from an EMBL/GenBank/DDBJ whole genome shotgun (WGS) entry which is preliminary data.</text>
</comment>
<feature type="compositionally biased region" description="Basic and acidic residues" evidence="1">
    <location>
        <begin position="53"/>
        <end position="81"/>
    </location>
</feature>
<evidence type="ECO:0000313" key="2">
    <source>
        <dbReference type="EMBL" id="OIN88147.1"/>
    </source>
</evidence>